<dbReference type="OrthoDB" id="9842571at2"/>
<gene>
    <name evidence="3" type="ordered locus">AMIS_59560</name>
</gene>
<reference evidence="3 4" key="1">
    <citation type="submission" date="2012-02" db="EMBL/GenBank/DDBJ databases">
        <title>Complete genome sequence of Actinoplanes missouriensis 431 (= NBRC 102363).</title>
        <authorList>
            <person name="Ohnishi Y."/>
            <person name="Ishikawa J."/>
            <person name="Sekine M."/>
            <person name="Hosoyama A."/>
            <person name="Harada T."/>
            <person name="Narita H."/>
            <person name="Hata T."/>
            <person name="Konno Y."/>
            <person name="Tutikane K."/>
            <person name="Fujita N."/>
            <person name="Horinouchi S."/>
            <person name="Hayakawa M."/>
        </authorList>
    </citation>
    <scope>NUCLEOTIDE SEQUENCE [LARGE SCALE GENOMIC DNA]</scope>
    <source>
        <strain evidence="4">ATCC 14538 / DSM 43046 / CBS 188.64 / JCM 3121 / NBRC 102363 / NCIMB 12654 / NRRL B-3342 / UNCC 431</strain>
    </source>
</reference>
<accession>I0HDT9</accession>
<sequence length="221" mass="23128">MPDRGLGQARHAAPAPDDASVAASASTWMQVVFGGISTSVAIAALVIAYFAWIRPHSPDGPPEPPATAVTTPALADATTAATTPTTTTTTAAAGQVGLTTLDPEIGGDKIRVTGGNLAMPCASGQSNDRQRSVQYDLAARYTAFTARIAVTKAPDGDSQLQMKIFADDRQATVHTLVDGESETAHVPLDGVSRMRIELTCQSRLSELTITEPRLDKRGTTR</sequence>
<organism evidence="3 4">
    <name type="scientific">Actinoplanes missouriensis (strain ATCC 14538 / DSM 43046 / CBS 188.64 / JCM 3121 / NBRC 102363 / NCIMB 12654 / NRRL B-3342 / UNCC 431)</name>
    <dbReference type="NCBI Taxonomy" id="512565"/>
    <lineage>
        <taxon>Bacteria</taxon>
        <taxon>Bacillati</taxon>
        <taxon>Actinomycetota</taxon>
        <taxon>Actinomycetes</taxon>
        <taxon>Micromonosporales</taxon>
        <taxon>Micromonosporaceae</taxon>
        <taxon>Actinoplanes</taxon>
    </lineage>
</organism>
<dbReference type="SUPFAM" id="SSF49785">
    <property type="entry name" value="Galactose-binding domain-like"/>
    <property type="match status" value="1"/>
</dbReference>
<dbReference type="Pfam" id="PF08305">
    <property type="entry name" value="NPCBM"/>
    <property type="match status" value="1"/>
</dbReference>
<evidence type="ECO:0000313" key="4">
    <source>
        <dbReference type="Proteomes" id="UP000007882"/>
    </source>
</evidence>
<keyword evidence="1" id="KW-1133">Transmembrane helix</keyword>
<dbReference type="Gene3D" id="2.60.120.1060">
    <property type="entry name" value="NPCBM/NEW2 domain"/>
    <property type="match status" value="1"/>
</dbReference>
<protein>
    <recommendedName>
        <fullName evidence="2">Glycosyl hydrolase family 98 putative carbohydrate-binding module domain-containing protein</fullName>
    </recommendedName>
</protein>
<dbReference type="InterPro" id="IPR008979">
    <property type="entry name" value="Galactose-bd-like_sf"/>
</dbReference>
<keyword evidence="1" id="KW-0472">Membrane</keyword>
<dbReference type="InterPro" id="IPR038637">
    <property type="entry name" value="NPCBM_sf"/>
</dbReference>
<proteinExistence type="predicted"/>
<keyword evidence="1" id="KW-0812">Transmembrane</keyword>
<keyword evidence="4" id="KW-1185">Reference proteome</keyword>
<name>I0HDT9_ACTM4</name>
<feature type="transmembrane region" description="Helical" evidence="1">
    <location>
        <begin position="28"/>
        <end position="52"/>
    </location>
</feature>
<dbReference type="EMBL" id="AP012319">
    <property type="protein sequence ID" value="BAL91176.1"/>
    <property type="molecule type" value="Genomic_DNA"/>
</dbReference>
<evidence type="ECO:0000313" key="3">
    <source>
        <dbReference type="EMBL" id="BAL91176.1"/>
    </source>
</evidence>
<dbReference type="PATRIC" id="fig|512565.3.peg.5950"/>
<dbReference type="HOGENOM" id="CLU_1248416_0_0_11"/>
<evidence type="ECO:0000256" key="1">
    <source>
        <dbReference type="SAM" id="Phobius"/>
    </source>
</evidence>
<dbReference type="RefSeq" id="WP_014446063.1">
    <property type="nucleotide sequence ID" value="NC_017093.1"/>
</dbReference>
<dbReference type="KEGG" id="ams:AMIS_59560"/>
<dbReference type="InterPro" id="IPR013222">
    <property type="entry name" value="Glyco_hyd_98_carb-bd"/>
</dbReference>
<dbReference type="STRING" id="512565.AMIS_59560"/>
<dbReference type="Proteomes" id="UP000007882">
    <property type="component" value="Chromosome"/>
</dbReference>
<feature type="domain" description="Glycosyl hydrolase family 98 putative carbohydrate-binding module" evidence="2">
    <location>
        <begin position="130"/>
        <end position="199"/>
    </location>
</feature>
<evidence type="ECO:0000259" key="2">
    <source>
        <dbReference type="Pfam" id="PF08305"/>
    </source>
</evidence>
<dbReference type="AlphaFoldDB" id="I0HDT9"/>